<dbReference type="Proteomes" id="UP000887579">
    <property type="component" value="Unplaced"/>
</dbReference>
<evidence type="ECO:0000313" key="2">
    <source>
        <dbReference type="WBParaSite" id="ES5_v2.g5332.t1"/>
    </source>
</evidence>
<sequence>MILPRYDILPTNFLIVKEPLLRYDSPNKSTSIRIDTPSDIIFVDPSDYDFLDKIGATKWYEPEFKDAEVWREKANECFKKGDYKKAIFLYDRGIRCDPEFAVLYLNKTLACLRESAFYLAYESAKIGFEKGGDREKAFYRMGQAAYGMREWEKAINHLEDVLKEFPENENAKKELKRATDRLAEQKDGNFDLKAMFVESKKTKAQLDVADYKGPIEIANAIGKGRGIIASKDIQKGTLLVVSKSFASGYFQDFLGILMAINLAEKKIDTTAHTLQAIQTMQMLKNNPQRANEIYDMYAGDDMMEKEELPFGVIDATRIQQISSLNAFSPTTWDGVGVELDLNAMQADSHLFVLPSYFNHSCLANAHRTFYADVMVIHAVTDIKKSDEIYLSYISPLTDYPTRKKSFNKWNFTCECKLCKTDANDANYQKRSELFQRFLKHYSANKKFPERQIAEGERILQQVRETYAERQIYKLSLVQMLTLLAGSYSFVDIFECIKCLREAITLTEDEFKCDFKIAKVFYDLANCYNGIGNRGEAADCFKKAFEHSFCADYGHLKMLYDF</sequence>
<reference evidence="2" key="1">
    <citation type="submission" date="2022-11" db="UniProtKB">
        <authorList>
            <consortium name="WormBaseParasite"/>
        </authorList>
    </citation>
    <scope>IDENTIFICATION</scope>
</reference>
<proteinExistence type="predicted"/>
<accession>A0AC34GNU2</accession>
<dbReference type="WBParaSite" id="ES5_v2.g5332.t1">
    <property type="protein sequence ID" value="ES5_v2.g5332.t1"/>
    <property type="gene ID" value="ES5_v2.g5332"/>
</dbReference>
<name>A0AC34GNU2_9BILA</name>
<protein>
    <submittedName>
        <fullName evidence="2">SET domain-containing protein</fullName>
    </submittedName>
</protein>
<evidence type="ECO:0000313" key="1">
    <source>
        <dbReference type="Proteomes" id="UP000887579"/>
    </source>
</evidence>
<organism evidence="1 2">
    <name type="scientific">Panagrolaimus sp. ES5</name>
    <dbReference type="NCBI Taxonomy" id="591445"/>
    <lineage>
        <taxon>Eukaryota</taxon>
        <taxon>Metazoa</taxon>
        <taxon>Ecdysozoa</taxon>
        <taxon>Nematoda</taxon>
        <taxon>Chromadorea</taxon>
        <taxon>Rhabditida</taxon>
        <taxon>Tylenchina</taxon>
        <taxon>Panagrolaimomorpha</taxon>
        <taxon>Panagrolaimoidea</taxon>
        <taxon>Panagrolaimidae</taxon>
        <taxon>Panagrolaimus</taxon>
    </lineage>
</organism>